<dbReference type="EMBL" id="VNIB01000017">
    <property type="protein sequence ID" value="TYO95756.1"/>
    <property type="molecule type" value="Genomic_DNA"/>
</dbReference>
<keyword evidence="1" id="KW-0285">Flavoprotein</keyword>
<dbReference type="PANTHER" id="PTHR43656">
    <property type="entry name" value="BINDING OXIDOREDUCTASE, PUTATIVE (AFU_ORTHOLOGUE AFUA_2G08260)-RELATED"/>
    <property type="match status" value="1"/>
</dbReference>
<evidence type="ECO:0000256" key="3">
    <source>
        <dbReference type="SAM" id="MobiDB-lite"/>
    </source>
</evidence>
<dbReference type="OrthoDB" id="9784632at2"/>
<keyword evidence="6" id="KW-1185">Reference proteome</keyword>
<dbReference type="InterPro" id="IPR051799">
    <property type="entry name" value="NADH_flavin_oxidoreductase"/>
</dbReference>
<dbReference type="CDD" id="cd02803">
    <property type="entry name" value="OYE_like_FMN_family"/>
    <property type="match status" value="1"/>
</dbReference>
<evidence type="ECO:0000313" key="6">
    <source>
        <dbReference type="Proteomes" id="UP000324159"/>
    </source>
</evidence>
<dbReference type="Gene3D" id="3.20.20.70">
    <property type="entry name" value="Aldolase class I"/>
    <property type="match status" value="1"/>
</dbReference>
<keyword evidence="2" id="KW-0560">Oxidoreductase</keyword>
<protein>
    <submittedName>
        <fullName evidence="5">2,4-dienoyl-CoA reductase-like NADH-dependent reductase (Old Yellow Enzyme family)</fullName>
    </submittedName>
</protein>
<dbReference type="SUPFAM" id="SSF51395">
    <property type="entry name" value="FMN-linked oxidoreductases"/>
    <property type="match status" value="1"/>
</dbReference>
<dbReference type="InterPro" id="IPR001155">
    <property type="entry name" value="OxRdtase_FMN_N"/>
</dbReference>
<sequence>MTHARQLFAPARLGELQLRNRLVRSATWEGMCDPEGVPGDELIALHRALAAGGTGLLITGFAYVAQEGKLLPGALSLKDEAPADAVRRLVDAVHAEGGRICAQIGHAGGQTRSDVCGCTPIAPSAIELEQYPQRPLEMTADDIARVIDAFAAAADRARRWGFDAIQLHAAHGYLINQFLSPLSNRRTDAWGGDPDNRMRFLLEVYAAVRQTVGSRLPLLVKLSLDDHLEGGLCCDDALQVACALDTAGIDGIEISSGTPASGDRTPVRRRRADDPPLQPYNLELAERLRPVVRCPLLLVGGIRDRLRAESILRCGSADFISLCRPFICEPDLARRWQGESLAVAACISCNGCFKTAFRGRLRCVRTDRDAG</sequence>
<dbReference type="AlphaFoldDB" id="A0A5D3WHB7"/>
<accession>A0A5D3WHB7</accession>
<dbReference type="PANTHER" id="PTHR43656:SF2">
    <property type="entry name" value="BINDING OXIDOREDUCTASE, PUTATIVE (AFU_ORTHOLOGUE AFUA_2G08260)-RELATED"/>
    <property type="match status" value="1"/>
</dbReference>
<feature type="region of interest" description="Disordered" evidence="3">
    <location>
        <begin position="254"/>
        <end position="275"/>
    </location>
</feature>
<gene>
    <name evidence="5" type="ORF">EDC39_11713</name>
</gene>
<comment type="caution">
    <text evidence="5">The sequence shown here is derived from an EMBL/GenBank/DDBJ whole genome shotgun (WGS) entry which is preliminary data.</text>
</comment>
<dbReference type="GO" id="GO:0016491">
    <property type="term" value="F:oxidoreductase activity"/>
    <property type="evidence" value="ECO:0007669"/>
    <property type="project" value="UniProtKB-KW"/>
</dbReference>
<organism evidence="5 6">
    <name type="scientific">Geothermobacter ehrlichii</name>
    <dbReference type="NCBI Taxonomy" id="213224"/>
    <lineage>
        <taxon>Bacteria</taxon>
        <taxon>Pseudomonadati</taxon>
        <taxon>Thermodesulfobacteriota</taxon>
        <taxon>Desulfuromonadia</taxon>
        <taxon>Desulfuromonadales</taxon>
        <taxon>Geothermobacteraceae</taxon>
        <taxon>Geothermobacter</taxon>
    </lineage>
</organism>
<evidence type="ECO:0000256" key="2">
    <source>
        <dbReference type="ARBA" id="ARBA00023002"/>
    </source>
</evidence>
<dbReference type="Proteomes" id="UP000324159">
    <property type="component" value="Unassembled WGS sequence"/>
</dbReference>
<dbReference type="InterPro" id="IPR013785">
    <property type="entry name" value="Aldolase_TIM"/>
</dbReference>
<proteinExistence type="predicted"/>
<dbReference type="Pfam" id="PF00724">
    <property type="entry name" value="Oxidored_FMN"/>
    <property type="match status" value="1"/>
</dbReference>
<dbReference type="GO" id="GO:0010181">
    <property type="term" value="F:FMN binding"/>
    <property type="evidence" value="ECO:0007669"/>
    <property type="project" value="InterPro"/>
</dbReference>
<evidence type="ECO:0000313" key="5">
    <source>
        <dbReference type="EMBL" id="TYO95756.1"/>
    </source>
</evidence>
<reference evidence="5 6" key="1">
    <citation type="submission" date="2019-07" db="EMBL/GenBank/DDBJ databases">
        <title>Genomic Encyclopedia of Type Strains, Phase IV (KMG-IV): sequencing the most valuable type-strain genomes for metagenomic binning, comparative biology and taxonomic classification.</title>
        <authorList>
            <person name="Goeker M."/>
        </authorList>
    </citation>
    <scope>NUCLEOTIDE SEQUENCE [LARGE SCALE GENOMIC DNA]</scope>
    <source>
        <strain evidence="5 6">SS015</strain>
    </source>
</reference>
<name>A0A5D3WHB7_9BACT</name>
<evidence type="ECO:0000259" key="4">
    <source>
        <dbReference type="Pfam" id="PF00724"/>
    </source>
</evidence>
<evidence type="ECO:0000256" key="1">
    <source>
        <dbReference type="ARBA" id="ARBA00022630"/>
    </source>
</evidence>
<feature type="domain" description="NADH:flavin oxidoreductase/NADH oxidase N-terminal" evidence="4">
    <location>
        <begin position="6"/>
        <end position="337"/>
    </location>
</feature>
<dbReference type="RefSeq" id="WP_148897014.1">
    <property type="nucleotide sequence ID" value="NZ_VNIB01000017.1"/>
</dbReference>